<dbReference type="Proteomes" id="UP000185210">
    <property type="component" value="Unassembled WGS sequence"/>
</dbReference>
<name>A0AB38D164_9MYCO</name>
<reference evidence="1 2" key="1">
    <citation type="submission" date="2016-11" db="EMBL/GenBank/DDBJ databases">
        <authorList>
            <consortium name="Pathogen Informatics"/>
        </authorList>
    </citation>
    <scope>NUCLEOTIDE SEQUENCE [LARGE SCALE GENOMIC DNA]</scope>
    <source>
        <strain evidence="1 2">104</strain>
    </source>
</reference>
<dbReference type="AlphaFoldDB" id="A0AB38D164"/>
<proteinExistence type="predicted"/>
<dbReference type="EMBL" id="FSHM01000004">
    <property type="protein sequence ID" value="SIB22742.1"/>
    <property type="molecule type" value="Genomic_DNA"/>
</dbReference>
<evidence type="ECO:0000313" key="1">
    <source>
        <dbReference type="EMBL" id="SIB22742.1"/>
    </source>
</evidence>
<gene>
    <name evidence="1" type="ORF">SAMEA2070301_03297</name>
</gene>
<dbReference type="RefSeq" id="WP_074292983.1">
    <property type="nucleotide sequence ID" value="NZ_FRZT01000017.1"/>
</dbReference>
<comment type="caution">
    <text evidence="1">The sequence shown here is derived from an EMBL/GenBank/DDBJ whole genome shotgun (WGS) entry which is preliminary data.</text>
</comment>
<sequence>MTDGLLGHEINGNIEYYGRRQTEQHDPAELVTALDKLFAFPEVVSVRWAQYTPYFNDGDACTFSVHEARTKLVDTDEEAGDYEDGFISSSGDWPADYFETHSYGEWFRDPGTGRSARVYPAGKSPVDYADRELIVNGVVRKDIQEAMSAVESAVGGGHHEAVLHEKFGDPAEVTVVREGDTYKFDVEHYEHD</sequence>
<accession>A0AB38D164</accession>
<protein>
    <submittedName>
        <fullName evidence="1">Uncharacterized protein</fullName>
    </submittedName>
</protein>
<evidence type="ECO:0000313" key="2">
    <source>
        <dbReference type="Proteomes" id="UP000185210"/>
    </source>
</evidence>
<organism evidence="1 2">
    <name type="scientific">Mycobacteroides abscessus subsp. abscessus</name>
    <dbReference type="NCBI Taxonomy" id="1185650"/>
    <lineage>
        <taxon>Bacteria</taxon>
        <taxon>Bacillati</taxon>
        <taxon>Actinomycetota</taxon>
        <taxon>Actinomycetes</taxon>
        <taxon>Mycobacteriales</taxon>
        <taxon>Mycobacteriaceae</taxon>
        <taxon>Mycobacteroides</taxon>
        <taxon>Mycobacteroides abscessus</taxon>
    </lineage>
</organism>